<dbReference type="AlphaFoldDB" id="A0A2V0RIB5"/>
<protein>
    <submittedName>
        <fullName evidence="1">Uncharacterized protein</fullName>
    </submittedName>
</protein>
<sequence length="194" mass="21133">MKIVIAPSGSGKTHLLKGLTRMAGCKNPSGWSASVSWHGRAAELWDGDTIPAIAGVYKAMERFKTDEPWWDNPEHGPALATLMRRAFGQIALDSRYREGIVLTAEVTPLFMMPSACIVVVPPVSLLVAHTNKRHTGQPVFTPAKAEKVHFWYKTCAAMAGVPTFSLINDALIALKVESVPTVDLPRTSNIEVVK</sequence>
<name>A0A2V0RIB5_9ZZZZ</name>
<dbReference type="EMBL" id="BDQA01000437">
    <property type="protein sequence ID" value="GBH21905.1"/>
    <property type="molecule type" value="Genomic_RNA"/>
</dbReference>
<proteinExistence type="predicted"/>
<accession>A0A2V0RIB5</accession>
<comment type="caution">
    <text evidence="1">The sequence shown here is derived from an EMBL/GenBank/DDBJ whole genome shotgun (WGS) entry which is preliminary data.</text>
</comment>
<organism evidence="1">
    <name type="scientific">viral metagenome</name>
    <dbReference type="NCBI Taxonomy" id="1070528"/>
    <lineage>
        <taxon>unclassified sequences</taxon>
        <taxon>metagenomes</taxon>
        <taxon>organismal metagenomes</taxon>
    </lineage>
</organism>
<reference evidence="1" key="1">
    <citation type="submission" date="2017-04" db="EMBL/GenBank/DDBJ databases">
        <title>Unveiling RNA virosphere associated with marine microorganisms.</title>
        <authorList>
            <person name="Urayama S."/>
            <person name="Takaki Y."/>
            <person name="Nishi S."/>
            <person name="Yoshida Y."/>
            <person name="Deguchi S."/>
            <person name="Takai K."/>
            <person name="Nunoura T."/>
        </authorList>
    </citation>
    <scope>NUCLEOTIDE SEQUENCE</scope>
</reference>
<evidence type="ECO:0000313" key="1">
    <source>
        <dbReference type="EMBL" id="GBH21905.1"/>
    </source>
</evidence>